<dbReference type="InterPro" id="IPR009057">
    <property type="entry name" value="Homeodomain-like_sf"/>
</dbReference>
<organism evidence="5">
    <name type="scientific">anaerobic digester metagenome</name>
    <dbReference type="NCBI Taxonomy" id="1263854"/>
    <lineage>
        <taxon>unclassified sequences</taxon>
        <taxon>metagenomes</taxon>
        <taxon>ecological metagenomes</taxon>
    </lineage>
</organism>
<dbReference type="InterPro" id="IPR018060">
    <property type="entry name" value="HTH_AraC"/>
</dbReference>
<name>A0A485LWZ2_9ZZZZ</name>
<dbReference type="EMBL" id="CAADRM010000046">
    <property type="protein sequence ID" value="VFU12570.1"/>
    <property type="molecule type" value="Genomic_DNA"/>
</dbReference>
<dbReference type="PROSITE" id="PS01124">
    <property type="entry name" value="HTH_ARAC_FAMILY_2"/>
    <property type="match status" value="1"/>
</dbReference>
<dbReference type="Gene3D" id="1.10.10.60">
    <property type="entry name" value="Homeodomain-like"/>
    <property type="match status" value="1"/>
</dbReference>
<dbReference type="SMART" id="SM00342">
    <property type="entry name" value="HTH_ARAC"/>
    <property type="match status" value="1"/>
</dbReference>
<evidence type="ECO:0000256" key="3">
    <source>
        <dbReference type="ARBA" id="ARBA00023163"/>
    </source>
</evidence>
<dbReference type="Pfam" id="PF12833">
    <property type="entry name" value="HTH_18"/>
    <property type="match status" value="1"/>
</dbReference>
<evidence type="ECO:0000313" key="5">
    <source>
        <dbReference type="EMBL" id="VFU12570.1"/>
    </source>
</evidence>
<keyword evidence="3" id="KW-0804">Transcription</keyword>
<sequence>MREMTSMGIPLERILKGTNLSDEWLKDTGALITPSQYLSIVTNALEESGDPALGLHVGPRQQLGELGFWGYAIISSPTLREANQVALQFWELNGSLVTLDFREEPGYAVWRILPAFPMKDGRLWIFAVEELLTTFQTAASFLTNHEFRYARIDLSYPDPGYGELYRELFECPVYFGSGEDIFRAAVEDTDRPTFTGHPRMALVCREQCRELQARLRWGDELTGAIREIIIASMGRIPHLPEVARRLAMSPRTLRRRLQERGTTYQHILDEVRVELAKEYLASTTLSVDQIAGRIGFTDATTFRRAFKKWTGTNIREFRMNRASGSCGL</sequence>
<dbReference type="GO" id="GO:0005829">
    <property type="term" value="C:cytosol"/>
    <property type="evidence" value="ECO:0007669"/>
    <property type="project" value="TreeGrafter"/>
</dbReference>
<dbReference type="PANTHER" id="PTHR47894:SF1">
    <property type="entry name" value="HTH-TYPE TRANSCRIPTIONAL REGULATOR VQSM"/>
    <property type="match status" value="1"/>
</dbReference>
<dbReference type="SUPFAM" id="SSF46689">
    <property type="entry name" value="Homeodomain-like"/>
    <property type="match status" value="1"/>
</dbReference>
<reference evidence="5" key="1">
    <citation type="submission" date="2019-03" db="EMBL/GenBank/DDBJ databases">
        <authorList>
            <person name="Hao L."/>
        </authorList>
    </citation>
    <scope>NUCLEOTIDE SEQUENCE</scope>
</reference>
<dbReference type="Pfam" id="PF12625">
    <property type="entry name" value="Arabinose_bd"/>
    <property type="match status" value="1"/>
</dbReference>
<dbReference type="AlphaFoldDB" id="A0A485LWZ2"/>
<evidence type="ECO:0000256" key="1">
    <source>
        <dbReference type="ARBA" id="ARBA00023015"/>
    </source>
</evidence>
<evidence type="ECO:0000259" key="4">
    <source>
        <dbReference type="PROSITE" id="PS01124"/>
    </source>
</evidence>
<protein>
    <submittedName>
        <fullName evidence="5">HTH-type transcriptional regulator VirS</fullName>
    </submittedName>
</protein>
<gene>
    <name evidence="5" type="primary">virS</name>
    <name evidence="5" type="ORF">SCFA_140052</name>
</gene>
<dbReference type="PANTHER" id="PTHR47894">
    <property type="entry name" value="HTH-TYPE TRANSCRIPTIONAL REGULATOR GADX"/>
    <property type="match status" value="1"/>
</dbReference>
<keyword evidence="1" id="KW-0805">Transcription regulation</keyword>
<evidence type="ECO:0000256" key="2">
    <source>
        <dbReference type="ARBA" id="ARBA00023125"/>
    </source>
</evidence>
<accession>A0A485LWZ2</accession>
<dbReference type="GO" id="GO:0003700">
    <property type="term" value="F:DNA-binding transcription factor activity"/>
    <property type="evidence" value="ECO:0007669"/>
    <property type="project" value="InterPro"/>
</dbReference>
<proteinExistence type="predicted"/>
<dbReference type="GO" id="GO:0000976">
    <property type="term" value="F:transcription cis-regulatory region binding"/>
    <property type="evidence" value="ECO:0007669"/>
    <property type="project" value="TreeGrafter"/>
</dbReference>
<keyword evidence="2" id="KW-0238">DNA-binding</keyword>
<dbReference type="InterPro" id="IPR032687">
    <property type="entry name" value="AraC-type_N"/>
</dbReference>
<feature type="domain" description="HTH araC/xylS-type" evidence="4">
    <location>
        <begin position="223"/>
        <end position="320"/>
    </location>
</feature>